<dbReference type="GO" id="GO:0030091">
    <property type="term" value="P:protein repair"/>
    <property type="evidence" value="ECO:0007669"/>
    <property type="project" value="UniProtKB-UniRule"/>
</dbReference>
<dbReference type="AlphaFoldDB" id="A0A7H9CIV3"/>
<reference evidence="10 11" key="1">
    <citation type="submission" date="2020-02" db="EMBL/GenBank/DDBJ databases">
        <title>Complete genome sequence of the novel Campylobacter species Candidatus Campylobacter infans.</title>
        <authorList>
            <person name="Duim B."/>
            <person name="Zomer A."/>
            <person name="van der Graaf L."/>
            <person name="Wagenaar J."/>
        </authorList>
    </citation>
    <scope>NUCLEOTIDE SEQUENCE [LARGE SCALE GENOMIC DNA]</scope>
    <source>
        <strain evidence="10 11">19S00001</strain>
    </source>
</reference>
<comment type="subcellular location">
    <subcellularLocation>
        <location evidence="1">Cytoplasm</location>
    </subcellularLocation>
</comment>
<dbReference type="PANTHER" id="PTHR11579">
    <property type="entry name" value="PROTEIN-L-ISOASPARTATE O-METHYLTRANSFERASE"/>
    <property type="match status" value="1"/>
</dbReference>
<keyword evidence="6 10" id="KW-0489">Methyltransferase</keyword>
<evidence type="ECO:0000313" key="11">
    <source>
        <dbReference type="Proteomes" id="UP000509414"/>
    </source>
</evidence>
<keyword evidence="7 10" id="KW-0808">Transferase</keyword>
<evidence type="ECO:0000256" key="8">
    <source>
        <dbReference type="ARBA" id="ARBA00022691"/>
    </source>
</evidence>
<sequence length="211" mass="23062">MKIQALELAKCAKLADQISEILNLSPDIKQAFANTPRTIFAPSFADPFSLDAHPIDSGQWISSPLTVAKMTIALNAKNCDNVLEIGCGSGYQAAILSHLAHRIFSIERIETLANTAKARFKELGVNNVFVRFDDGNNGWSSYAPYDRILLSCGCVSVPERLFSQLKDGGILVAPVGQNQQQNIIKYTKFGDEITSQKLDVCEFVPLLSGRA</sequence>
<evidence type="ECO:0000256" key="5">
    <source>
        <dbReference type="ARBA" id="ARBA00022490"/>
    </source>
</evidence>
<dbReference type="CDD" id="cd02440">
    <property type="entry name" value="AdoMet_MTases"/>
    <property type="match status" value="1"/>
</dbReference>
<keyword evidence="8" id="KW-0949">S-adenosyl-L-methionine</keyword>
<dbReference type="InterPro" id="IPR000682">
    <property type="entry name" value="PCMT"/>
</dbReference>
<evidence type="ECO:0000256" key="7">
    <source>
        <dbReference type="ARBA" id="ARBA00022679"/>
    </source>
</evidence>
<evidence type="ECO:0000256" key="1">
    <source>
        <dbReference type="ARBA" id="ARBA00004496"/>
    </source>
</evidence>
<organism evidence="10 11">
    <name type="scientific">Candidatus Campylobacter infans</name>
    <dbReference type="NCBI Taxonomy" id="2561898"/>
    <lineage>
        <taxon>Bacteria</taxon>
        <taxon>Pseudomonadati</taxon>
        <taxon>Campylobacterota</taxon>
        <taxon>Epsilonproteobacteria</taxon>
        <taxon>Campylobacterales</taxon>
        <taxon>Campylobacteraceae</taxon>
        <taxon>Campylobacter</taxon>
    </lineage>
</organism>
<dbReference type="GO" id="GO:0005737">
    <property type="term" value="C:cytoplasm"/>
    <property type="evidence" value="ECO:0007669"/>
    <property type="project" value="UniProtKB-SubCell"/>
</dbReference>
<dbReference type="Pfam" id="PF01135">
    <property type="entry name" value="PCMT"/>
    <property type="match status" value="1"/>
</dbReference>
<evidence type="ECO:0000256" key="6">
    <source>
        <dbReference type="ARBA" id="ARBA00022603"/>
    </source>
</evidence>
<evidence type="ECO:0000256" key="3">
    <source>
        <dbReference type="ARBA" id="ARBA00011890"/>
    </source>
</evidence>
<evidence type="ECO:0000256" key="2">
    <source>
        <dbReference type="ARBA" id="ARBA00005369"/>
    </source>
</evidence>
<keyword evidence="11" id="KW-1185">Reference proteome</keyword>
<proteinExistence type="inferred from homology"/>
<accession>A0A7H9CIV3</accession>
<dbReference type="PROSITE" id="PS01279">
    <property type="entry name" value="PCMT"/>
    <property type="match status" value="1"/>
</dbReference>
<gene>
    <name evidence="10" type="primary">pcm</name>
    <name evidence="10" type="ORF">CINF_1097</name>
</gene>
<evidence type="ECO:0000256" key="9">
    <source>
        <dbReference type="NCBIfam" id="TIGR00080"/>
    </source>
</evidence>
<dbReference type="PANTHER" id="PTHR11579:SF0">
    <property type="entry name" value="PROTEIN-L-ISOASPARTATE(D-ASPARTATE) O-METHYLTRANSFERASE"/>
    <property type="match status" value="1"/>
</dbReference>
<dbReference type="SUPFAM" id="SSF53335">
    <property type="entry name" value="S-adenosyl-L-methionine-dependent methyltransferases"/>
    <property type="match status" value="1"/>
</dbReference>
<dbReference type="KEGG" id="cinf:CINF_1097"/>
<dbReference type="Gene3D" id="3.40.50.150">
    <property type="entry name" value="Vaccinia Virus protein VP39"/>
    <property type="match status" value="1"/>
</dbReference>
<dbReference type="NCBIfam" id="TIGR00080">
    <property type="entry name" value="pimt"/>
    <property type="match status" value="1"/>
</dbReference>
<name>A0A7H9CIV3_9BACT</name>
<dbReference type="GO" id="GO:0032259">
    <property type="term" value="P:methylation"/>
    <property type="evidence" value="ECO:0007669"/>
    <property type="project" value="UniProtKB-KW"/>
</dbReference>
<dbReference type="EMBL" id="CP049075">
    <property type="protein sequence ID" value="QLI05591.1"/>
    <property type="molecule type" value="Genomic_DNA"/>
</dbReference>
<protein>
    <recommendedName>
        <fullName evidence="4 9">Protein-L-isoaspartate O-methyltransferase</fullName>
        <ecNumber evidence="3 9">2.1.1.77</ecNumber>
    </recommendedName>
</protein>
<dbReference type="Proteomes" id="UP000509414">
    <property type="component" value="Chromosome"/>
</dbReference>
<dbReference type="GO" id="GO:0004719">
    <property type="term" value="F:protein-L-isoaspartate (D-aspartate) O-methyltransferase activity"/>
    <property type="evidence" value="ECO:0007669"/>
    <property type="project" value="UniProtKB-UniRule"/>
</dbReference>
<dbReference type="InterPro" id="IPR029063">
    <property type="entry name" value="SAM-dependent_MTases_sf"/>
</dbReference>
<dbReference type="NCBIfam" id="NF001453">
    <property type="entry name" value="PRK00312.1"/>
    <property type="match status" value="1"/>
</dbReference>
<comment type="similarity">
    <text evidence="2">Belongs to the methyltransferase superfamily. L-isoaspartyl/D-aspartyl protein methyltransferase family.</text>
</comment>
<keyword evidence="5" id="KW-0963">Cytoplasm</keyword>
<dbReference type="EC" id="2.1.1.77" evidence="3 9"/>
<evidence type="ECO:0000313" key="10">
    <source>
        <dbReference type="EMBL" id="QLI05591.1"/>
    </source>
</evidence>
<evidence type="ECO:0000256" key="4">
    <source>
        <dbReference type="ARBA" id="ARBA00013346"/>
    </source>
</evidence>